<evidence type="ECO:0000313" key="2">
    <source>
        <dbReference type="Proteomes" id="UP001163324"/>
    </source>
</evidence>
<name>A0ACC0V9N3_9HYPO</name>
<gene>
    <name evidence="1" type="ORF">N3K66_001954</name>
</gene>
<dbReference type="Proteomes" id="UP001163324">
    <property type="component" value="Chromosome 2"/>
</dbReference>
<organism evidence="1 2">
    <name type="scientific">Trichothecium roseum</name>
    <dbReference type="NCBI Taxonomy" id="47278"/>
    <lineage>
        <taxon>Eukaryota</taxon>
        <taxon>Fungi</taxon>
        <taxon>Dikarya</taxon>
        <taxon>Ascomycota</taxon>
        <taxon>Pezizomycotina</taxon>
        <taxon>Sordariomycetes</taxon>
        <taxon>Hypocreomycetidae</taxon>
        <taxon>Hypocreales</taxon>
        <taxon>Hypocreales incertae sedis</taxon>
        <taxon>Trichothecium</taxon>
    </lineage>
</organism>
<sequence>MAPHSRTAAAEGRPSSSSGAASRVDKRIDFDKRKSRDDLYLMTSTLDKKQQQSFRSFHVPLRNRLPSPDISPTDRQPRNRDLVTVRTATPESLGEQVDTSGNNIGMALGSPLHPPPAAAWQPPKWNPGSTTSIPSSTSSPAAQLEESSTKPKPRKWNLFRSKSKRNRAESSPFPNPEPTPAPPNNVAPSVPKPSARPSRGALMRSPSAAVSSSKHKPLVVRSQTEPVGPPQTTTPATHQKAPEPPSRVPPAIPVMEVQKQKPGPGQVAPKATAAHQPILNVDIPDITMERYSVMFGQVLKKRVSGASRHVQQDQVQTFQQSTTNADNKLAEQPGSDKIRPRLPSDPTAPGLLARRNATLERLQVGGNTSKFLAPPPKNTAASKSSPALYLFPPGVTKSGTPAPRSPRSRSNTSPALLPSPIRAEPEQQTSIKEAPRSQTFPMASHSPESRMRAGSVKHAKATLASRFQRQTPTPDSASSSTTMEEKPSVIITEKLKPTIEEPEWEMVPPPAPPPDSMSASKKGSLSSVVSSEPSAVASPPEKTPEELAAEKALKEAVDKSITRQISVSREQRQLLGSFNAPSKRERKDKARKAAVGKIPTGEHERLAETKTATPTIIHPEPQAESDLLRPGAVHVHRRSERIVLEGA</sequence>
<dbReference type="EMBL" id="CM047941">
    <property type="protein sequence ID" value="KAI9902602.1"/>
    <property type="molecule type" value="Genomic_DNA"/>
</dbReference>
<reference evidence="1" key="1">
    <citation type="submission" date="2022-10" db="EMBL/GenBank/DDBJ databases">
        <title>Complete Genome of Trichothecium roseum strain YXFP-22015, a Plant Pathogen Isolated from Citrus.</title>
        <authorList>
            <person name="Wang Y."/>
            <person name="Zhu L."/>
        </authorList>
    </citation>
    <scope>NUCLEOTIDE SEQUENCE</scope>
    <source>
        <strain evidence="1">YXFP-22015</strain>
    </source>
</reference>
<evidence type="ECO:0000313" key="1">
    <source>
        <dbReference type="EMBL" id="KAI9902602.1"/>
    </source>
</evidence>
<protein>
    <submittedName>
        <fullName evidence="1">Uncharacterized protein</fullName>
    </submittedName>
</protein>
<accession>A0ACC0V9N3</accession>
<keyword evidence="2" id="KW-1185">Reference proteome</keyword>
<comment type="caution">
    <text evidence="1">The sequence shown here is derived from an EMBL/GenBank/DDBJ whole genome shotgun (WGS) entry which is preliminary data.</text>
</comment>
<proteinExistence type="predicted"/>